<accession>A0A8T3A307</accession>
<evidence type="ECO:0000259" key="1">
    <source>
        <dbReference type="Pfam" id="PF00078"/>
    </source>
</evidence>
<reference evidence="2" key="1">
    <citation type="journal article" date="2022" name="Front. Genet.">
        <title>Chromosome-Scale Assembly of the Dendrobium nobile Genome Provides Insights Into the Molecular Mechanism of the Biosynthesis of the Medicinal Active Ingredient of Dendrobium.</title>
        <authorList>
            <person name="Xu Q."/>
            <person name="Niu S.-C."/>
            <person name="Li K.-L."/>
            <person name="Zheng P.-J."/>
            <person name="Zhang X.-J."/>
            <person name="Jia Y."/>
            <person name="Liu Y."/>
            <person name="Niu Y.-X."/>
            <person name="Yu L.-H."/>
            <person name="Chen D.-F."/>
            <person name="Zhang G.-Q."/>
        </authorList>
    </citation>
    <scope>NUCLEOTIDE SEQUENCE</scope>
    <source>
        <tissue evidence="2">Leaf</tissue>
    </source>
</reference>
<dbReference type="EMBL" id="JAGYWB010000019">
    <property type="protein sequence ID" value="KAI0488482.1"/>
    <property type="molecule type" value="Genomic_DNA"/>
</dbReference>
<name>A0A8T3A307_DENNO</name>
<dbReference type="InterPro" id="IPR000477">
    <property type="entry name" value="RT_dom"/>
</dbReference>
<dbReference type="SMR" id="A0A8T3A307"/>
<organism evidence="2 3">
    <name type="scientific">Dendrobium nobile</name>
    <name type="common">Orchid</name>
    <dbReference type="NCBI Taxonomy" id="94219"/>
    <lineage>
        <taxon>Eukaryota</taxon>
        <taxon>Viridiplantae</taxon>
        <taxon>Streptophyta</taxon>
        <taxon>Embryophyta</taxon>
        <taxon>Tracheophyta</taxon>
        <taxon>Spermatophyta</taxon>
        <taxon>Magnoliopsida</taxon>
        <taxon>Liliopsida</taxon>
        <taxon>Asparagales</taxon>
        <taxon>Orchidaceae</taxon>
        <taxon>Epidendroideae</taxon>
        <taxon>Malaxideae</taxon>
        <taxon>Dendrobiinae</taxon>
        <taxon>Dendrobium</taxon>
    </lineage>
</organism>
<dbReference type="Proteomes" id="UP000829196">
    <property type="component" value="Unassembled WGS sequence"/>
</dbReference>
<dbReference type="PANTHER" id="PTHR19446">
    <property type="entry name" value="REVERSE TRANSCRIPTASES"/>
    <property type="match status" value="1"/>
</dbReference>
<evidence type="ECO:0000313" key="2">
    <source>
        <dbReference type="EMBL" id="KAI0488482.1"/>
    </source>
</evidence>
<dbReference type="InterPro" id="IPR043502">
    <property type="entry name" value="DNA/RNA_pol_sf"/>
</dbReference>
<proteinExistence type="predicted"/>
<dbReference type="OrthoDB" id="784000at2759"/>
<dbReference type="AlphaFoldDB" id="A0A8T3A307"/>
<dbReference type="SUPFAM" id="SSF56672">
    <property type="entry name" value="DNA/RNA polymerases"/>
    <property type="match status" value="1"/>
</dbReference>
<comment type="caution">
    <text evidence="2">The sequence shown here is derived from an EMBL/GenBank/DDBJ whole genome shotgun (WGS) entry which is preliminary data.</text>
</comment>
<dbReference type="Pfam" id="PF00078">
    <property type="entry name" value="RVT_1"/>
    <property type="match status" value="1"/>
</dbReference>
<protein>
    <recommendedName>
        <fullName evidence="1">Reverse transcriptase domain-containing protein</fullName>
    </recommendedName>
</protein>
<evidence type="ECO:0000313" key="3">
    <source>
        <dbReference type="Proteomes" id="UP000829196"/>
    </source>
</evidence>
<sequence>MVLSNDDKGMLSKDFSVEEIKFVIHHLGGNIAPGSDGINYSFSKSYWKIIQVDFINAINHFLFHGEMDKDWKDTLIVLIPKVSNPMLPSNYRPISLCNSIYMVAVKIILIRLIQVIPPLISDEQAAFIKGRSISDHLLIAQELFRKLRFSKSSKGMVSYKIDMEQAYDSMSWSTLMKILDYFEFPPKFSKLILECVLNPRFSIIINGKLT</sequence>
<keyword evidence="3" id="KW-1185">Reference proteome</keyword>
<gene>
    <name evidence="2" type="ORF">KFK09_028315</name>
</gene>
<feature type="domain" description="Reverse transcriptase" evidence="1">
    <location>
        <begin position="79"/>
        <end position="195"/>
    </location>
</feature>